<dbReference type="OrthoDB" id="6418377at2759"/>
<dbReference type="InterPro" id="IPR002861">
    <property type="entry name" value="Reeler_dom"/>
</dbReference>
<gene>
    <name evidence="3" type="ORF">DNTS_031958</name>
</gene>
<feature type="region of interest" description="Disordered" evidence="1">
    <location>
        <begin position="236"/>
        <end position="319"/>
    </location>
</feature>
<name>A0A553PEE7_9TELE</name>
<feature type="compositionally biased region" description="Low complexity" evidence="1">
    <location>
        <begin position="250"/>
        <end position="266"/>
    </location>
</feature>
<evidence type="ECO:0000313" key="3">
    <source>
        <dbReference type="EMBL" id="TRY76053.1"/>
    </source>
</evidence>
<comment type="caution">
    <text evidence="3">The sequence shown here is derived from an EMBL/GenBank/DDBJ whole genome shotgun (WGS) entry which is preliminary data.</text>
</comment>
<keyword evidence="2" id="KW-0732">Signal</keyword>
<evidence type="ECO:0000313" key="4">
    <source>
        <dbReference type="Proteomes" id="UP000316079"/>
    </source>
</evidence>
<feature type="compositionally biased region" description="Polar residues" evidence="1">
    <location>
        <begin position="356"/>
        <end position="374"/>
    </location>
</feature>
<sequence>MMFSGNGYLLVLFGFTMVKMINCFTDGTFLESVCQTMEIMHDLYPESSPVPFRVTPEELSVGPSQVGTSFSVTLTADSERSFRGFMLEARQCDNCAPAGTFSGIDTSLSVLICSDQAVAQFDSTEKTVVTVSWRPTAAGQYFFRAAFAESFVTCWTKKAIVLTTTTTATSPTVELTTKTSEKIYFHDGFIFYTHHYTDNKLHNKSTVAPSSALTTTQTPNSTVLNTTNLNLQTTDKSTVAPSSALTTTQTPNSTVLNNTNLNLPTTDKSTVAPSSALTTTQTPNSTVLNTTSLNLPTTDKSTVAPSSALTTTQTPNSTVLNTTSLNLQTTDKSNVAPSALTTTQTPNSTVINTTNLNLQMVPDNSTVSPTTNSKPTPNHTVSSTSTTSKPTPNHTVSSTSTTTKPTPNHTVSSTSTTTTAPTPKPNSSTTLSTAAPSVFRCNPCPVTCITMSRNEGITKIPGPLTCISMSRLSGANTVPCPVTCISWSSLVGETPALLPASPYLGKKAPPPPQLPPYNLHCRINMHSTWPCYTNLCVQPSQNPNPVACIS</sequence>
<reference evidence="3 4" key="1">
    <citation type="journal article" date="2019" name="Sci. Data">
        <title>Hybrid genome assembly and annotation of Danionella translucida.</title>
        <authorList>
            <person name="Kadobianskyi M."/>
            <person name="Schulze L."/>
            <person name="Schuelke M."/>
            <person name="Judkewitz B."/>
        </authorList>
    </citation>
    <scope>NUCLEOTIDE SEQUENCE [LARGE SCALE GENOMIC DNA]</scope>
    <source>
        <strain evidence="3 4">Bolton</strain>
    </source>
</reference>
<evidence type="ECO:0008006" key="5">
    <source>
        <dbReference type="Google" id="ProtNLM"/>
    </source>
</evidence>
<evidence type="ECO:0000256" key="2">
    <source>
        <dbReference type="SAM" id="SignalP"/>
    </source>
</evidence>
<feature type="signal peptide" evidence="2">
    <location>
        <begin position="1"/>
        <end position="23"/>
    </location>
</feature>
<dbReference type="CDD" id="cd08544">
    <property type="entry name" value="Reeler"/>
    <property type="match status" value="1"/>
</dbReference>
<dbReference type="AlphaFoldDB" id="A0A553PEE7"/>
<feature type="compositionally biased region" description="Polar residues" evidence="1">
    <location>
        <begin position="267"/>
        <end position="319"/>
    </location>
</feature>
<protein>
    <recommendedName>
        <fullName evidence="5">Reelin domain-containing protein</fullName>
    </recommendedName>
</protein>
<feature type="compositionally biased region" description="Low complexity" evidence="1">
    <location>
        <begin position="375"/>
        <end position="430"/>
    </location>
</feature>
<feature type="chain" id="PRO_5022188442" description="Reelin domain-containing protein" evidence="2">
    <location>
        <begin position="24"/>
        <end position="550"/>
    </location>
</feature>
<feature type="region of interest" description="Disordered" evidence="1">
    <location>
        <begin position="356"/>
        <end position="432"/>
    </location>
</feature>
<feature type="compositionally biased region" description="Polar residues" evidence="1">
    <location>
        <begin position="236"/>
        <end position="249"/>
    </location>
</feature>
<dbReference type="Proteomes" id="UP000316079">
    <property type="component" value="Unassembled WGS sequence"/>
</dbReference>
<organism evidence="3 4">
    <name type="scientific">Danionella cerebrum</name>
    <dbReference type="NCBI Taxonomy" id="2873325"/>
    <lineage>
        <taxon>Eukaryota</taxon>
        <taxon>Metazoa</taxon>
        <taxon>Chordata</taxon>
        <taxon>Craniata</taxon>
        <taxon>Vertebrata</taxon>
        <taxon>Euteleostomi</taxon>
        <taxon>Actinopterygii</taxon>
        <taxon>Neopterygii</taxon>
        <taxon>Teleostei</taxon>
        <taxon>Ostariophysi</taxon>
        <taxon>Cypriniformes</taxon>
        <taxon>Danionidae</taxon>
        <taxon>Danioninae</taxon>
        <taxon>Danionella</taxon>
    </lineage>
</organism>
<dbReference type="EMBL" id="SRMA01026707">
    <property type="protein sequence ID" value="TRY76053.1"/>
    <property type="molecule type" value="Genomic_DNA"/>
</dbReference>
<proteinExistence type="predicted"/>
<accession>A0A553PEE7</accession>
<keyword evidence="4" id="KW-1185">Reference proteome</keyword>
<evidence type="ECO:0000256" key="1">
    <source>
        <dbReference type="SAM" id="MobiDB-lite"/>
    </source>
</evidence>